<dbReference type="Pfam" id="PF00679">
    <property type="entry name" value="EFG_C"/>
    <property type="match status" value="1"/>
</dbReference>
<dbReference type="SUPFAM" id="SSF54211">
    <property type="entry name" value="Ribosomal protein S5 domain 2-like"/>
    <property type="match status" value="1"/>
</dbReference>
<dbReference type="PROSITE" id="PS00301">
    <property type="entry name" value="G_TR_1"/>
    <property type="match status" value="1"/>
</dbReference>
<feature type="binding site" evidence="8">
    <location>
        <begin position="88"/>
        <end position="92"/>
    </location>
    <ligand>
        <name>GTP</name>
        <dbReference type="ChEBI" id="CHEBI:37565"/>
    </ligand>
</feature>
<keyword evidence="5 8" id="KW-0648">Protein biosynthesis</keyword>
<dbReference type="CDD" id="cd01434">
    <property type="entry name" value="EFG_mtEFG1_IV"/>
    <property type="match status" value="1"/>
</dbReference>
<dbReference type="CDD" id="cd04088">
    <property type="entry name" value="EFG_mtEFG_II"/>
    <property type="match status" value="1"/>
</dbReference>
<dbReference type="GO" id="GO:0003924">
    <property type="term" value="F:GTPase activity"/>
    <property type="evidence" value="ECO:0007669"/>
    <property type="project" value="InterPro"/>
</dbReference>
<dbReference type="InterPro" id="IPR020568">
    <property type="entry name" value="Ribosomal_Su5_D2-typ_SF"/>
</dbReference>
<dbReference type="FunFam" id="3.30.70.870:FF:000001">
    <property type="entry name" value="Elongation factor G"/>
    <property type="match status" value="1"/>
</dbReference>
<dbReference type="EMBL" id="FLTS01000002">
    <property type="protein sequence ID" value="SBV38169.1"/>
    <property type="molecule type" value="Genomic_DNA"/>
</dbReference>
<dbReference type="InterPro" id="IPR014721">
    <property type="entry name" value="Ribsml_uS5_D2-typ_fold_subgr"/>
</dbReference>
<dbReference type="CDD" id="cd01886">
    <property type="entry name" value="EF-G"/>
    <property type="match status" value="1"/>
</dbReference>
<comment type="function">
    <text evidence="7 8">Catalyzes the GTP-dependent ribosomal translocation step during translation elongation. During this step, the ribosome changes from the pre-translocational (PRE) to the post-translocational (POST) state as the newly formed A-site-bound peptidyl-tRNA and P-site-bound deacylated tRNA move to the P and E sites, respectively. Catalyzes the coordinated movement of the two tRNA molecules, the mRNA and conformational changes in the ribosome.</text>
</comment>
<reference evidence="10" key="1">
    <citation type="submission" date="2016-03" db="EMBL/GenBank/DDBJ databases">
        <authorList>
            <person name="Ploux O."/>
        </authorList>
    </citation>
    <scope>NUCLEOTIDE SEQUENCE</scope>
    <source>
        <strain evidence="10">UC10</strain>
    </source>
</reference>
<dbReference type="FunFam" id="3.40.50.300:FF:000029">
    <property type="entry name" value="Elongation factor G"/>
    <property type="match status" value="1"/>
</dbReference>
<dbReference type="SMART" id="SM00889">
    <property type="entry name" value="EFG_IV"/>
    <property type="match status" value="1"/>
</dbReference>
<dbReference type="Gene3D" id="3.30.70.870">
    <property type="entry name" value="Elongation Factor G (Translational Gtpase), domain 3"/>
    <property type="match status" value="1"/>
</dbReference>
<protein>
    <recommendedName>
        <fullName evidence="2 8">Elongation factor G</fullName>
        <shortName evidence="8">EF-G</shortName>
    </recommendedName>
</protein>
<dbReference type="SUPFAM" id="SSF54980">
    <property type="entry name" value="EF-G C-terminal domain-like"/>
    <property type="match status" value="2"/>
</dbReference>
<evidence type="ECO:0000256" key="4">
    <source>
        <dbReference type="ARBA" id="ARBA00022768"/>
    </source>
</evidence>
<dbReference type="GO" id="GO:0005525">
    <property type="term" value="F:GTP binding"/>
    <property type="evidence" value="ECO:0007669"/>
    <property type="project" value="UniProtKB-UniRule"/>
</dbReference>
<dbReference type="GO" id="GO:0097216">
    <property type="term" value="F:guanosine tetraphosphate binding"/>
    <property type="evidence" value="ECO:0007669"/>
    <property type="project" value="UniProtKB-ARBA"/>
</dbReference>
<dbReference type="InterPro" id="IPR009000">
    <property type="entry name" value="Transl_B-barrel_sf"/>
</dbReference>
<dbReference type="GO" id="GO:0005737">
    <property type="term" value="C:cytoplasm"/>
    <property type="evidence" value="ECO:0007669"/>
    <property type="project" value="UniProtKB-SubCell"/>
</dbReference>
<dbReference type="AlphaFoldDB" id="A0A1Y5Q780"/>
<dbReference type="Gene3D" id="2.40.30.10">
    <property type="entry name" value="Translation factors"/>
    <property type="match status" value="1"/>
</dbReference>
<dbReference type="PANTHER" id="PTHR43261">
    <property type="entry name" value="TRANSLATION ELONGATION FACTOR G-RELATED"/>
    <property type="match status" value="1"/>
</dbReference>
<dbReference type="HAMAP" id="MF_00054_B">
    <property type="entry name" value="EF_G_EF_2_B"/>
    <property type="match status" value="1"/>
</dbReference>
<dbReference type="FunFam" id="3.30.230.10:FF:000003">
    <property type="entry name" value="Elongation factor G"/>
    <property type="match status" value="1"/>
</dbReference>
<feature type="binding site" evidence="8">
    <location>
        <begin position="17"/>
        <end position="24"/>
    </location>
    <ligand>
        <name>GTP</name>
        <dbReference type="ChEBI" id="CHEBI:37565"/>
    </ligand>
</feature>
<keyword evidence="4 8" id="KW-0251">Elongation factor</keyword>
<dbReference type="Pfam" id="PF14492">
    <property type="entry name" value="EFG_III"/>
    <property type="match status" value="1"/>
</dbReference>
<dbReference type="InterPro" id="IPR000640">
    <property type="entry name" value="EFG_V-like"/>
</dbReference>
<comment type="subcellular location">
    <subcellularLocation>
        <location evidence="8">Cytoplasm</location>
    </subcellularLocation>
</comment>
<sequence length="713" mass="78180">MARTTPIERYRNFGIMAHIDAGKTTTSERILFYTGKSHKLGEVHDGAATMDWMEQEQERGITIQSAATTAFWKGMDKSMPEHRFNIIDTPGHVDFTIEVERSLRVLDGAVFVLCAVGGVQPQSETVWRQANKYHVPRIAFVNKMDRTGANFFKVRDQLKAKLGAVPVPMQVPIGAEEGFKGVVDLLKMKAIHWDEASQGMKFEYGDIPADLQEKAEEARTFMIETAAEANEELMEKYLGGEELAEAEIIEALRIRTLATEIVPMFCGSAFKNKGVQAMLDGVIQLLPSPVDVPDVKGTDIDDDAVEMTRKSDDKAPFSALAFKIITDPFVGALTFFRVYSGVLNGGDTVMNSVKGKKERIGRILQMHSNNREEIKEVLAGDIAAAVGLKDTTTGDTLCAVDAPIVLERMVFPEPVISMAVEPKTKSDQEKMGLALGRLAQEDPSFRVKTDEESGQTIISGMGELHLDIIVDRLKREFNVEANVGKPQVAYRETIQAADVKSDYKHAKQSGGKGQYGHVVIELSPITAEDRADPKIAPLIKDDFLFLNEITGGVIPKEFIPSVEKGLRETITSGPLAGFPVVDVKVKLVFGSYHDVDSSEMAFKLASSMAFKQGFAKAKPVLLEPIMKVEIVTPEDYQGDVMGDVSRRRGVLQGSGTTGDGSASIINAMIPLGEMFGYATALRSQTQGRATFTMEFDHYEPAPSNIAETVIKKA</sequence>
<dbReference type="InterPro" id="IPR047872">
    <property type="entry name" value="EFG_IV"/>
</dbReference>
<dbReference type="Gene3D" id="3.30.70.240">
    <property type="match status" value="1"/>
</dbReference>
<accession>A0A1Y5Q780</accession>
<dbReference type="GO" id="GO:0003746">
    <property type="term" value="F:translation elongation factor activity"/>
    <property type="evidence" value="ECO:0007669"/>
    <property type="project" value="UniProtKB-UniRule"/>
</dbReference>
<dbReference type="SMART" id="SM00838">
    <property type="entry name" value="EFG_C"/>
    <property type="match status" value="1"/>
</dbReference>
<evidence type="ECO:0000256" key="8">
    <source>
        <dbReference type="HAMAP-Rule" id="MF_00054"/>
    </source>
</evidence>
<dbReference type="InterPro" id="IPR035649">
    <property type="entry name" value="EFG_V"/>
</dbReference>
<dbReference type="Gene3D" id="3.40.50.300">
    <property type="entry name" value="P-loop containing nucleotide triphosphate hydrolases"/>
    <property type="match status" value="1"/>
</dbReference>
<dbReference type="InterPro" id="IPR000795">
    <property type="entry name" value="T_Tr_GTP-bd_dom"/>
</dbReference>
<dbReference type="SUPFAM" id="SSF50447">
    <property type="entry name" value="Translation proteins"/>
    <property type="match status" value="1"/>
</dbReference>
<dbReference type="InterPro" id="IPR041095">
    <property type="entry name" value="EFG_II"/>
</dbReference>
<dbReference type="FunFam" id="3.30.70.240:FF:000001">
    <property type="entry name" value="Elongation factor G"/>
    <property type="match status" value="1"/>
</dbReference>
<dbReference type="SUPFAM" id="SSF52540">
    <property type="entry name" value="P-loop containing nucleoside triphosphate hydrolases"/>
    <property type="match status" value="1"/>
</dbReference>
<dbReference type="GO" id="GO:0032790">
    <property type="term" value="P:ribosome disassembly"/>
    <property type="evidence" value="ECO:0007669"/>
    <property type="project" value="TreeGrafter"/>
</dbReference>
<evidence type="ECO:0000259" key="9">
    <source>
        <dbReference type="PROSITE" id="PS51722"/>
    </source>
</evidence>
<dbReference type="FunFam" id="2.40.30.10:FF:000006">
    <property type="entry name" value="Elongation factor G"/>
    <property type="match status" value="1"/>
</dbReference>
<dbReference type="CDD" id="cd03713">
    <property type="entry name" value="EFG_mtEFG_C"/>
    <property type="match status" value="1"/>
</dbReference>
<dbReference type="InterPro" id="IPR009022">
    <property type="entry name" value="EFG_III"/>
</dbReference>
<evidence type="ECO:0000256" key="6">
    <source>
        <dbReference type="ARBA" id="ARBA00023134"/>
    </source>
</evidence>
<dbReference type="Gene3D" id="3.30.230.10">
    <property type="match status" value="1"/>
</dbReference>
<evidence type="ECO:0000256" key="7">
    <source>
        <dbReference type="ARBA" id="ARBA00024731"/>
    </source>
</evidence>
<keyword evidence="3 8" id="KW-0547">Nucleotide-binding</keyword>
<evidence type="ECO:0000256" key="1">
    <source>
        <dbReference type="ARBA" id="ARBA00005870"/>
    </source>
</evidence>
<dbReference type="PANTHER" id="PTHR43261:SF1">
    <property type="entry name" value="RIBOSOME-RELEASING FACTOR 2, MITOCHONDRIAL"/>
    <property type="match status" value="1"/>
</dbReference>
<organism evidence="10">
    <name type="scientific">uncultured Stenotrophomonas sp</name>
    <dbReference type="NCBI Taxonomy" id="165438"/>
    <lineage>
        <taxon>Bacteria</taxon>
        <taxon>Pseudomonadati</taxon>
        <taxon>Pseudomonadota</taxon>
        <taxon>Gammaproteobacteria</taxon>
        <taxon>Lysobacterales</taxon>
        <taxon>Lysobacteraceae</taxon>
        <taxon>Stenotrophomonas</taxon>
        <taxon>environmental samples</taxon>
    </lineage>
</organism>
<gene>
    <name evidence="8 10" type="primary">fusA</name>
    <name evidence="10" type="ORF">STPYR_20013</name>
</gene>
<dbReference type="InterPro" id="IPR005225">
    <property type="entry name" value="Small_GTP-bd"/>
</dbReference>
<dbReference type="NCBIfam" id="TIGR00231">
    <property type="entry name" value="small_GTP"/>
    <property type="match status" value="1"/>
</dbReference>
<dbReference type="CDD" id="cd16262">
    <property type="entry name" value="EFG_III"/>
    <property type="match status" value="1"/>
</dbReference>
<dbReference type="InterPro" id="IPR031157">
    <property type="entry name" value="G_TR_CS"/>
</dbReference>
<dbReference type="PROSITE" id="PS51722">
    <property type="entry name" value="G_TR_2"/>
    <property type="match status" value="1"/>
</dbReference>
<evidence type="ECO:0000256" key="3">
    <source>
        <dbReference type="ARBA" id="ARBA00022741"/>
    </source>
</evidence>
<comment type="similarity">
    <text evidence="1 8">Belongs to the TRAFAC class translation factor GTPase superfamily. Classic translation factor GTPase family. EF-G/EF-2 subfamily.</text>
</comment>
<dbReference type="InterPro" id="IPR004540">
    <property type="entry name" value="Transl_elong_EFG/EF2"/>
</dbReference>
<evidence type="ECO:0000256" key="2">
    <source>
        <dbReference type="ARBA" id="ARBA00017872"/>
    </source>
</evidence>
<feature type="binding site" evidence="8">
    <location>
        <begin position="142"/>
        <end position="145"/>
    </location>
    <ligand>
        <name>GTP</name>
        <dbReference type="ChEBI" id="CHEBI:37565"/>
    </ligand>
</feature>
<dbReference type="InterPro" id="IPR035647">
    <property type="entry name" value="EFG_III/V"/>
</dbReference>
<dbReference type="NCBIfam" id="TIGR00484">
    <property type="entry name" value="EF-G"/>
    <property type="match status" value="1"/>
</dbReference>
<name>A0A1Y5Q780_9GAMM</name>
<keyword evidence="8" id="KW-0963">Cytoplasm</keyword>
<dbReference type="InterPro" id="IPR005517">
    <property type="entry name" value="Transl_elong_EFG/EF2_IV"/>
</dbReference>
<dbReference type="Pfam" id="PF03144">
    <property type="entry name" value="GTP_EFTU_D2"/>
    <property type="match status" value="1"/>
</dbReference>
<proteinExistence type="inferred from homology"/>
<dbReference type="PRINTS" id="PR00315">
    <property type="entry name" value="ELONGATNFCT"/>
</dbReference>
<dbReference type="Pfam" id="PF03764">
    <property type="entry name" value="EFG_IV"/>
    <property type="match status" value="1"/>
</dbReference>
<dbReference type="InterPro" id="IPR004161">
    <property type="entry name" value="EFTu-like_2"/>
</dbReference>
<dbReference type="Pfam" id="PF00009">
    <property type="entry name" value="GTP_EFTU"/>
    <property type="match status" value="1"/>
</dbReference>
<evidence type="ECO:0000256" key="5">
    <source>
        <dbReference type="ARBA" id="ARBA00022917"/>
    </source>
</evidence>
<keyword evidence="6 8" id="KW-0342">GTP-binding</keyword>
<evidence type="ECO:0000313" key="10">
    <source>
        <dbReference type="EMBL" id="SBV38169.1"/>
    </source>
</evidence>
<dbReference type="InterPro" id="IPR027417">
    <property type="entry name" value="P-loop_NTPase"/>
</dbReference>
<feature type="domain" description="Tr-type G" evidence="9">
    <location>
        <begin position="8"/>
        <end position="290"/>
    </location>
</feature>
<dbReference type="NCBIfam" id="NF009381">
    <property type="entry name" value="PRK12740.1-5"/>
    <property type="match status" value="1"/>
</dbReference>